<gene>
    <name evidence="1" type="ORF">AFUS01_LOCUS31344</name>
</gene>
<dbReference type="AlphaFoldDB" id="A0A8J2PQG6"/>
<dbReference type="EMBL" id="CAJVCH010496463">
    <property type="protein sequence ID" value="CAG7820979.1"/>
    <property type="molecule type" value="Genomic_DNA"/>
</dbReference>
<protein>
    <submittedName>
        <fullName evidence="1">Uncharacterized protein</fullName>
    </submittedName>
</protein>
<evidence type="ECO:0000313" key="1">
    <source>
        <dbReference type="EMBL" id="CAG7820979.1"/>
    </source>
</evidence>
<dbReference type="Proteomes" id="UP000708208">
    <property type="component" value="Unassembled WGS sequence"/>
</dbReference>
<evidence type="ECO:0000313" key="2">
    <source>
        <dbReference type="Proteomes" id="UP000708208"/>
    </source>
</evidence>
<keyword evidence="2" id="KW-1185">Reference proteome</keyword>
<organism evidence="1 2">
    <name type="scientific">Allacma fusca</name>
    <dbReference type="NCBI Taxonomy" id="39272"/>
    <lineage>
        <taxon>Eukaryota</taxon>
        <taxon>Metazoa</taxon>
        <taxon>Ecdysozoa</taxon>
        <taxon>Arthropoda</taxon>
        <taxon>Hexapoda</taxon>
        <taxon>Collembola</taxon>
        <taxon>Symphypleona</taxon>
        <taxon>Sminthuridae</taxon>
        <taxon>Allacma</taxon>
    </lineage>
</organism>
<feature type="non-terminal residue" evidence="1">
    <location>
        <position position="1"/>
    </location>
</feature>
<comment type="caution">
    <text evidence="1">The sequence shown here is derived from an EMBL/GenBank/DDBJ whole genome shotgun (WGS) entry which is preliminary data.</text>
</comment>
<name>A0A8J2PQG6_9HEXA</name>
<proteinExistence type="predicted"/>
<sequence>ENPPGLGAGPIKLDTGILKNSFPPHAAVQIRSTSKTWSRDT</sequence>
<reference evidence="1" key="1">
    <citation type="submission" date="2021-06" db="EMBL/GenBank/DDBJ databases">
        <authorList>
            <person name="Hodson N. C."/>
            <person name="Mongue J. A."/>
            <person name="Jaron S. K."/>
        </authorList>
    </citation>
    <scope>NUCLEOTIDE SEQUENCE</scope>
</reference>
<accession>A0A8J2PQG6</accession>